<dbReference type="AlphaFoldDB" id="A0A0F9I4X8"/>
<evidence type="ECO:0000259" key="1">
    <source>
        <dbReference type="Pfam" id="PF13847"/>
    </source>
</evidence>
<dbReference type="InterPro" id="IPR025714">
    <property type="entry name" value="Methyltranfer_dom"/>
</dbReference>
<feature type="domain" description="Methyltransferase" evidence="1">
    <location>
        <begin position="45"/>
        <end position="108"/>
    </location>
</feature>
<dbReference type="SUPFAM" id="SSF53335">
    <property type="entry name" value="S-adenosyl-L-methionine-dependent methyltransferases"/>
    <property type="match status" value="1"/>
</dbReference>
<gene>
    <name evidence="2" type="ORF">LCGC14_1984770</name>
</gene>
<dbReference type="Gene3D" id="3.40.50.150">
    <property type="entry name" value="Vaccinia Virus protein VP39"/>
    <property type="match status" value="1"/>
</dbReference>
<dbReference type="EMBL" id="LAZR01022278">
    <property type="protein sequence ID" value="KKL82437.1"/>
    <property type="molecule type" value="Genomic_DNA"/>
</dbReference>
<dbReference type="InterPro" id="IPR029063">
    <property type="entry name" value="SAM-dependent_MTases_sf"/>
</dbReference>
<dbReference type="Pfam" id="PF13847">
    <property type="entry name" value="Methyltransf_31"/>
    <property type="match status" value="1"/>
</dbReference>
<evidence type="ECO:0000313" key="2">
    <source>
        <dbReference type="EMBL" id="KKL82437.1"/>
    </source>
</evidence>
<name>A0A0F9I4X8_9ZZZZ</name>
<organism evidence="2">
    <name type="scientific">marine sediment metagenome</name>
    <dbReference type="NCBI Taxonomy" id="412755"/>
    <lineage>
        <taxon>unclassified sequences</taxon>
        <taxon>metagenomes</taxon>
        <taxon>ecological metagenomes</taxon>
    </lineage>
</organism>
<proteinExistence type="predicted"/>
<accession>A0A0F9I4X8</accession>
<sequence>MVDENGKKRTWIGDFGIKYTIRNKIQPIKLIPFFKKMLKDIQVNKILEVGCNRGHNLEAISYCGQYELYGIDINLYSIIFARENKEINFAIGNIFDILYKDNYFDLILKI</sequence>
<reference evidence="2" key="1">
    <citation type="journal article" date="2015" name="Nature">
        <title>Complex archaea that bridge the gap between prokaryotes and eukaryotes.</title>
        <authorList>
            <person name="Spang A."/>
            <person name="Saw J.H."/>
            <person name="Jorgensen S.L."/>
            <person name="Zaremba-Niedzwiedzka K."/>
            <person name="Martijn J."/>
            <person name="Lind A.E."/>
            <person name="van Eijk R."/>
            <person name="Schleper C."/>
            <person name="Guy L."/>
            <person name="Ettema T.J."/>
        </authorList>
    </citation>
    <scope>NUCLEOTIDE SEQUENCE</scope>
</reference>
<protein>
    <recommendedName>
        <fullName evidence="1">Methyltransferase domain-containing protein</fullName>
    </recommendedName>
</protein>
<comment type="caution">
    <text evidence="2">The sequence shown here is derived from an EMBL/GenBank/DDBJ whole genome shotgun (WGS) entry which is preliminary data.</text>
</comment>
<dbReference type="CDD" id="cd02440">
    <property type="entry name" value="AdoMet_MTases"/>
    <property type="match status" value="1"/>
</dbReference>